<gene>
    <name evidence="2" type="ORF">Poly51_44290</name>
</gene>
<dbReference type="PANTHER" id="PTHR30441">
    <property type="entry name" value="DUF748 DOMAIN-CONTAINING PROTEIN"/>
    <property type="match status" value="1"/>
</dbReference>
<accession>A0A5C6EML5</accession>
<dbReference type="Proteomes" id="UP000318288">
    <property type="component" value="Unassembled WGS sequence"/>
</dbReference>
<dbReference type="PANTHER" id="PTHR30441:SF8">
    <property type="entry name" value="DUF748 DOMAIN-CONTAINING PROTEIN"/>
    <property type="match status" value="1"/>
</dbReference>
<name>A0A5C6EML5_9BACT</name>
<keyword evidence="3" id="KW-1185">Reference proteome</keyword>
<dbReference type="GO" id="GO:0090313">
    <property type="term" value="P:regulation of protein targeting to membrane"/>
    <property type="evidence" value="ECO:0007669"/>
    <property type="project" value="TreeGrafter"/>
</dbReference>
<dbReference type="EMBL" id="SJPW01000006">
    <property type="protein sequence ID" value="TWU48529.1"/>
    <property type="molecule type" value="Genomic_DNA"/>
</dbReference>
<comment type="caution">
    <text evidence="2">The sequence shown here is derived from an EMBL/GenBank/DDBJ whole genome shotgun (WGS) entry which is preliminary data.</text>
</comment>
<protein>
    <submittedName>
        <fullName evidence="2">Uncharacterized protein</fullName>
    </submittedName>
</protein>
<dbReference type="AlphaFoldDB" id="A0A5C6EML5"/>
<dbReference type="InterPro" id="IPR052894">
    <property type="entry name" value="AsmA-related"/>
</dbReference>
<sequence length="1007" mass="109005">MKKDGAVIRIETQRNFRVNPFHPFEPRFRRMNFFNSLRNLARLFAIFFAVSLTAAFAQDGASDEKDDGIRRWTTRWSFQDVDVDSLLSRLESIGIQIPIQAGGDVSVDFQVGVPLTQFTDAAAYRLAGRISAKRLVLENLLLEEFSANVDYRDGVFTLDKIDGRWIDGKSAESSRDATPGSKASGRLSGQSTLALVPRGDASVRLNMDGLSIGPLHDLVSAATGDDDRPEVAGSVTGQIDLRMRVDSLADVATWNGKADLKIQNLTVGDSLPLTIVTGPMVVRDSIVQALLIKVTSPAAKDVRWDIAGQLELTGRQRFQFQMRGNDVPLQTLSALAAQGSSSVPPRMAEGKLDLDLAGQGEWASDDWRIKGRIGSPQLKLFQQDFGMLEHRVEIDPKQFALTPIHQDIPSATMLIRQVEMDYEISADEIVVRDLSASIFGGQVRGSATLATAESGQYEVALNWQNIRPRIAASALLPFDVLTATSQIEATTSGRIEWAVPVDEINLVSKHRGVAMVSVNDIRVGKAEVGEVELNLSAGEGSIKLDGTGKLFGGSLSVDTVSPVEDQETWSTWLRRLPLGQIRVETARLDRLVPVIRPREQRRYRGTVSASVINRKEDANLSAEFIVSDFAIDGRSISRGMSADVTWSEQSIVVRRASGTYAGGRMFASGRWSVAPGGTRSLQFHFSGVDAMAAVLPLSETISQRVAGTVSGDLSLSGDGDYRIRGSVRAHDSSLFSVSTGTVDAGLTARISDDARAWNLRLSSIRGDLASGQIFGDAEFSSTGGSIPSFDMDSRFRVRRVDFGELISQLGTSTQIAHGRISGEVSLRGRRIQSVSDLSGQFAAELGATQASAVPGLLKANRFLGALSLVGTKFDRGELNGTIGRGAFNIDEFWLRGDRVRVFAEGRVSIADLRMDIEAVLATGYLQADEAKIVALAAQLALQAAIPVGLILELNRLFSNRTLYLGVTGPLSDPSVRLNPVETLRAAAGRFLVREAMVLLTAGGRVSQ</sequence>
<dbReference type="GO" id="GO:0005886">
    <property type="term" value="C:plasma membrane"/>
    <property type="evidence" value="ECO:0007669"/>
    <property type="project" value="TreeGrafter"/>
</dbReference>
<organism evidence="2 3">
    <name type="scientific">Rubripirellula tenax</name>
    <dbReference type="NCBI Taxonomy" id="2528015"/>
    <lineage>
        <taxon>Bacteria</taxon>
        <taxon>Pseudomonadati</taxon>
        <taxon>Planctomycetota</taxon>
        <taxon>Planctomycetia</taxon>
        <taxon>Pirellulales</taxon>
        <taxon>Pirellulaceae</taxon>
        <taxon>Rubripirellula</taxon>
    </lineage>
</organism>
<evidence type="ECO:0000256" key="1">
    <source>
        <dbReference type="SAM" id="MobiDB-lite"/>
    </source>
</evidence>
<evidence type="ECO:0000313" key="2">
    <source>
        <dbReference type="EMBL" id="TWU48529.1"/>
    </source>
</evidence>
<reference evidence="2 3" key="1">
    <citation type="submission" date="2019-02" db="EMBL/GenBank/DDBJ databases">
        <title>Deep-cultivation of Planctomycetes and their phenomic and genomic characterization uncovers novel biology.</title>
        <authorList>
            <person name="Wiegand S."/>
            <person name="Jogler M."/>
            <person name="Boedeker C."/>
            <person name="Pinto D."/>
            <person name="Vollmers J."/>
            <person name="Rivas-Marin E."/>
            <person name="Kohn T."/>
            <person name="Peeters S.H."/>
            <person name="Heuer A."/>
            <person name="Rast P."/>
            <person name="Oberbeckmann S."/>
            <person name="Bunk B."/>
            <person name="Jeske O."/>
            <person name="Meyerdierks A."/>
            <person name="Storesund J.E."/>
            <person name="Kallscheuer N."/>
            <person name="Luecker S."/>
            <person name="Lage O.M."/>
            <person name="Pohl T."/>
            <person name="Merkel B.J."/>
            <person name="Hornburger P."/>
            <person name="Mueller R.-W."/>
            <person name="Bruemmer F."/>
            <person name="Labrenz M."/>
            <person name="Spormann A.M."/>
            <person name="Op Den Camp H."/>
            <person name="Overmann J."/>
            <person name="Amann R."/>
            <person name="Jetten M.S.M."/>
            <person name="Mascher T."/>
            <person name="Medema M.H."/>
            <person name="Devos D.P."/>
            <person name="Kaster A.-K."/>
            <person name="Ovreas L."/>
            <person name="Rohde M."/>
            <person name="Galperin M.Y."/>
            <person name="Jogler C."/>
        </authorList>
    </citation>
    <scope>NUCLEOTIDE SEQUENCE [LARGE SCALE GENOMIC DNA]</scope>
    <source>
        <strain evidence="2 3">Poly51</strain>
    </source>
</reference>
<dbReference type="OrthoDB" id="222522at2"/>
<evidence type="ECO:0000313" key="3">
    <source>
        <dbReference type="Proteomes" id="UP000318288"/>
    </source>
</evidence>
<feature type="region of interest" description="Disordered" evidence="1">
    <location>
        <begin position="170"/>
        <end position="189"/>
    </location>
</feature>
<proteinExistence type="predicted"/>